<keyword evidence="11" id="KW-0812">Transmembrane</keyword>
<dbReference type="EC" id="3.2.1.-" evidence="10"/>
<dbReference type="PANTHER" id="PTHR11742:SF55">
    <property type="entry name" value="ENDOPLASMIC RETICULUM MANNOSYL-OLIGOSACCHARIDE 1,2-ALPHA-MANNOSIDASE"/>
    <property type="match status" value="1"/>
</dbReference>
<comment type="similarity">
    <text evidence="3 10">Belongs to the glycosyl hydrolase 47 family.</text>
</comment>
<evidence type="ECO:0000256" key="4">
    <source>
        <dbReference type="ARBA" id="ARBA00022723"/>
    </source>
</evidence>
<dbReference type="SUPFAM" id="SSF48225">
    <property type="entry name" value="Seven-hairpin glycosidases"/>
    <property type="match status" value="1"/>
</dbReference>
<feature type="transmembrane region" description="Helical" evidence="11">
    <location>
        <begin position="35"/>
        <end position="54"/>
    </location>
</feature>
<dbReference type="InterPro" id="IPR012341">
    <property type="entry name" value="6hp_glycosidase-like_sf"/>
</dbReference>
<sequence length="664" mass="75087">MYTRGSVAVDIGESTSVPSTKSTSLWRRWKRTTAFQKKLIILGVCILLMFLYVYNSQIEENGVGVRAAKKNSQKLKIKNQVNNPDDSESEIVLPALVKLGEDKQKALNDLEKRIEEDINKLQRPVRRGPPKIIPRKKDENSKDAENVIQMVKADLDQGIDNPGNGDEHEPVKVKEEKKPAVVNLAAKYPMPEWKPLHSELYNERQRYVVDMFQHAWKGYKNTAWGHDHSHPISHRYDDWFGVGLTLLDALDTMFIMGLKTEYTEAREWIATKLSFDVNVDVNLFECTIRVLGSMLSAFHLTGDMLYKERAIDIGERLMPALSRSVSAVPYSDVNLHTHNVHAPKWGPDSTVSEVTTIQMEFRDLSFITGNPKYKDAVDRVTAHVKGLSGKKNGLVPMWINANTGLFRPGGTFTVGARADSYYEYLLKQWVQTGQTEQHLLNAYLEAVDGIEQHLVGQSVPSGYTYVGELLGGVTPSAKMDHLVCFLPGTLALGSTLFSKTHPRQAAEHMQLAQDLCQTCYQMYANTPTGLSPEITYFNVNNGIKGDLIVKPLDRHNLLRPETVESLFYMWRITKDAKYREWGWNIAQAFEKYTKVSGGGYSSIKNVMDPNNTNPMDKMESFFLGETLKYLFLLFSDDDSFVSLDKWVFNTEAHPLPIKESASVS</sequence>
<evidence type="ECO:0000256" key="3">
    <source>
        <dbReference type="ARBA" id="ARBA00007658"/>
    </source>
</evidence>
<accession>A0ABP0F9A7</accession>
<evidence type="ECO:0000313" key="12">
    <source>
        <dbReference type="EMBL" id="CAK8674882.1"/>
    </source>
</evidence>
<proteinExistence type="inferred from homology"/>
<dbReference type="InterPro" id="IPR001382">
    <property type="entry name" value="Glyco_hydro_47"/>
</dbReference>
<keyword evidence="11" id="KW-1133">Transmembrane helix</keyword>
<protein>
    <recommendedName>
        <fullName evidence="10">alpha-1,2-Mannosidase</fullName>
        <ecNumber evidence="10">3.2.1.-</ecNumber>
    </recommendedName>
</protein>
<dbReference type="PRINTS" id="PR00747">
    <property type="entry name" value="GLYHDRLASE47"/>
</dbReference>
<reference evidence="12 13" key="1">
    <citation type="submission" date="2024-02" db="EMBL/GenBank/DDBJ databases">
        <authorList>
            <person name="Daric V."/>
            <person name="Darras S."/>
        </authorList>
    </citation>
    <scope>NUCLEOTIDE SEQUENCE [LARGE SCALE GENOMIC DNA]</scope>
</reference>
<gene>
    <name evidence="12" type="ORF">CVLEPA_LOCUS4535</name>
</gene>
<dbReference type="Gene3D" id="1.50.10.10">
    <property type="match status" value="1"/>
</dbReference>
<name>A0ABP0F9A7_CLALP</name>
<dbReference type="InterPro" id="IPR036026">
    <property type="entry name" value="Seven-hairpin_glycosidases"/>
</dbReference>
<organism evidence="12 13">
    <name type="scientific">Clavelina lepadiformis</name>
    <name type="common">Light-bulb sea squirt</name>
    <name type="synonym">Ascidia lepadiformis</name>
    <dbReference type="NCBI Taxonomy" id="159417"/>
    <lineage>
        <taxon>Eukaryota</taxon>
        <taxon>Metazoa</taxon>
        <taxon>Chordata</taxon>
        <taxon>Tunicata</taxon>
        <taxon>Ascidiacea</taxon>
        <taxon>Aplousobranchia</taxon>
        <taxon>Clavelinidae</taxon>
        <taxon>Clavelina</taxon>
    </lineage>
</organism>
<dbReference type="PANTHER" id="PTHR11742">
    <property type="entry name" value="MANNOSYL-OLIGOSACCHARIDE ALPHA-1,2-MANNOSIDASE-RELATED"/>
    <property type="match status" value="1"/>
</dbReference>
<keyword evidence="11" id="KW-0472">Membrane</keyword>
<evidence type="ECO:0000256" key="7">
    <source>
        <dbReference type="ARBA" id="ARBA00023157"/>
    </source>
</evidence>
<comment type="caution">
    <text evidence="12">The sequence shown here is derived from an EMBL/GenBank/DDBJ whole genome shotgun (WGS) entry which is preliminary data.</text>
</comment>
<comment type="catalytic activity">
    <reaction evidence="8">
        <text>N(4)-(alpha-D-Man-(1-&gt;2)-alpha-D-Man-(1-&gt;2)-alpha-D-Man-(1-&gt;3)-[alpha-D-Man-(1-&gt;3)-[alpha-D-Man-(1-&gt;2)-alpha-D-Man-(1-&gt;6)]-alpha-D-Man-(1-&gt;6)]-beta-D-Man-(1-&gt;4)-beta-D-GlcNAc-(1-&gt;4)-beta-D-GlcNAc)-L-asparaginyl-[protein] (N-glucan mannose isomer 8A1,2,3B1,3) + 3 H2O = N(4)-(alpha-D-Man-(1-&gt;3)-[alpha-D-Man-(1-&gt;3)-[alpha-D-Man-(1-&gt;6)]-alpha-D-Man-(1-&gt;6)]-beta-D-Man-(1-&gt;4)-beta-D-GlcNAc-(1-&gt;4)-beta-D-GlcNAc)-L-asparaginyl-[protein] (N-glucan mannose isomer 5A1,2) + 3 beta-D-mannose</text>
        <dbReference type="Rhea" id="RHEA:56028"/>
        <dbReference type="Rhea" id="RHEA-COMP:14358"/>
        <dbReference type="Rhea" id="RHEA-COMP:14367"/>
        <dbReference type="ChEBI" id="CHEBI:15377"/>
        <dbReference type="ChEBI" id="CHEBI:28563"/>
        <dbReference type="ChEBI" id="CHEBI:59087"/>
        <dbReference type="ChEBI" id="CHEBI:60628"/>
        <dbReference type="EC" id="3.2.1.113"/>
    </reaction>
</comment>
<dbReference type="Pfam" id="PF01532">
    <property type="entry name" value="Glyco_hydro_47"/>
    <property type="match status" value="1"/>
</dbReference>
<evidence type="ECO:0000256" key="6">
    <source>
        <dbReference type="ARBA" id="ARBA00022837"/>
    </source>
</evidence>
<dbReference type="EMBL" id="CAWYQH010000013">
    <property type="protein sequence ID" value="CAK8674882.1"/>
    <property type="molecule type" value="Genomic_DNA"/>
</dbReference>
<evidence type="ECO:0000256" key="2">
    <source>
        <dbReference type="ARBA" id="ARBA00004922"/>
    </source>
</evidence>
<dbReference type="Proteomes" id="UP001642483">
    <property type="component" value="Unassembled WGS sequence"/>
</dbReference>
<evidence type="ECO:0000256" key="1">
    <source>
        <dbReference type="ARBA" id="ARBA00001913"/>
    </source>
</evidence>
<keyword evidence="10" id="KW-0326">Glycosidase</keyword>
<evidence type="ECO:0000256" key="5">
    <source>
        <dbReference type="ARBA" id="ARBA00022801"/>
    </source>
</evidence>
<evidence type="ECO:0000256" key="8">
    <source>
        <dbReference type="ARBA" id="ARBA00047669"/>
    </source>
</evidence>
<evidence type="ECO:0000313" key="13">
    <source>
        <dbReference type="Proteomes" id="UP001642483"/>
    </source>
</evidence>
<evidence type="ECO:0000256" key="9">
    <source>
        <dbReference type="ARBA" id="ARBA00048605"/>
    </source>
</evidence>
<comment type="cofactor">
    <cofactor evidence="1">
        <name>Ca(2+)</name>
        <dbReference type="ChEBI" id="CHEBI:29108"/>
    </cofactor>
</comment>
<keyword evidence="7" id="KW-1015">Disulfide bond</keyword>
<comment type="catalytic activity">
    <reaction evidence="9">
        <text>N(4)-(alpha-D-Man-(1-&gt;2)-alpha-D-Man-(1-&gt;2)-alpha-D-Man-(1-&gt;3)-[alpha-D-Man-(1-&gt;2)-alpha-D-Man-(1-&gt;3)-[alpha-D-Man-(1-&gt;2)-alpha-D-Man-(1-&gt;6)]-alpha-D-Man-(1-&gt;6)]-beta-D-Man-(1-&gt;4)-beta-D-GlcNAc-(1-&gt;4)-beta-D-GlcNAc)-L-asparaginyl-[protein] (N-glucan mannose isomer 9A1,2,3B1,2,3) + 4 H2O = N(4)-(alpha-D-Man-(1-&gt;3)-[alpha-D-Man-(1-&gt;3)-[alpha-D-Man-(1-&gt;6)]-alpha-D-Man-(1-&gt;6)]-beta-D-Man-(1-&gt;4)-beta-D-GlcNAc-(1-&gt;4)-beta-D-GlcNAc)-L-asparaginyl-[protein] (N-glucan mannose isomer 5A1,2) + 4 beta-D-mannose</text>
        <dbReference type="Rhea" id="RHEA:56008"/>
        <dbReference type="Rhea" id="RHEA-COMP:14356"/>
        <dbReference type="Rhea" id="RHEA-COMP:14367"/>
        <dbReference type="ChEBI" id="CHEBI:15377"/>
        <dbReference type="ChEBI" id="CHEBI:28563"/>
        <dbReference type="ChEBI" id="CHEBI:59087"/>
        <dbReference type="ChEBI" id="CHEBI:139493"/>
        <dbReference type="EC" id="3.2.1.113"/>
    </reaction>
</comment>
<keyword evidence="5 10" id="KW-0378">Hydrolase</keyword>
<evidence type="ECO:0000256" key="11">
    <source>
        <dbReference type="SAM" id="Phobius"/>
    </source>
</evidence>
<dbReference type="InterPro" id="IPR050749">
    <property type="entry name" value="Glycosyl_Hydrolase_47"/>
</dbReference>
<comment type="pathway">
    <text evidence="2">Protein modification; protein glycosylation.</text>
</comment>
<evidence type="ECO:0000256" key="10">
    <source>
        <dbReference type="RuleBase" id="RU361193"/>
    </source>
</evidence>
<keyword evidence="4" id="KW-0479">Metal-binding</keyword>
<keyword evidence="6" id="KW-0106">Calcium</keyword>
<keyword evidence="13" id="KW-1185">Reference proteome</keyword>